<reference evidence="7" key="1">
    <citation type="journal article" date="2019" name="Int. J. Syst. Evol. Microbiol.">
        <title>The Global Catalogue of Microorganisms (GCM) 10K type strain sequencing project: providing services to taxonomists for standard genome sequencing and annotation.</title>
        <authorList>
            <consortium name="The Broad Institute Genomics Platform"/>
            <consortium name="The Broad Institute Genome Sequencing Center for Infectious Disease"/>
            <person name="Wu L."/>
            <person name="Ma J."/>
        </authorList>
    </citation>
    <scope>NUCLEOTIDE SEQUENCE [LARGE SCALE GENOMIC DNA]</scope>
    <source>
        <strain evidence="7">KCTC 52042</strain>
    </source>
</reference>
<dbReference type="EMBL" id="JBHULI010000024">
    <property type="protein sequence ID" value="MFD2532484.1"/>
    <property type="molecule type" value="Genomic_DNA"/>
</dbReference>
<dbReference type="Pfam" id="PF00908">
    <property type="entry name" value="dTDP_sugar_isom"/>
    <property type="match status" value="1"/>
</dbReference>
<comment type="caution">
    <text evidence="6">The sequence shown here is derived from an EMBL/GenBank/DDBJ whole genome shotgun (WGS) entry which is preliminary data.</text>
</comment>
<dbReference type="PANTHER" id="PTHR21047">
    <property type="entry name" value="DTDP-6-DEOXY-D-GLUCOSE-3,5 EPIMERASE"/>
    <property type="match status" value="1"/>
</dbReference>
<evidence type="ECO:0000256" key="2">
    <source>
        <dbReference type="ARBA" id="ARBA00001997"/>
    </source>
</evidence>
<dbReference type="PANTHER" id="PTHR21047:SF2">
    <property type="entry name" value="THYMIDINE DIPHOSPHO-4-KETO-RHAMNOSE 3,5-EPIMERASE"/>
    <property type="match status" value="1"/>
</dbReference>
<gene>
    <name evidence="6" type="primary">rfbC</name>
    <name evidence="6" type="ORF">ACFSVN_08510</name>
</gene>
<dbReference type="EC" id="5.1.3.13" evidence="3 5"/>
<dbReference type="GO" id="GO:0008830">
    <property type="term" value="F:dTDP-4-dehydrorhamnose 3,5-epimerase activity"/>
    <property type="evidence" value="ECO:0007669"/>
    <property type="project" value="UniProtKB-EC"/>
</dbReference>
<dbReference type="NCBIfam" id="TIGR01221">
    <property type="entry name" value="rmlC"/>
    <property type="match status" value="1"/>
</dbReference>
<proteinExistence type="inferred from homology"/>
<evidence type="ECO:0000256" key="3">
    <source>
        <dbReference type="ARBA" id="ARBA00012098"/>
    </source>
</evidence>
<comment type="subunit">
    <text evidence="5">Homodimer.</text>
</comment>
<keyword evidence="5 6" id="KW-0413">Isomerase</keyword>
<dbReference type="InterPro" id="IPR000888">
    <property type="entry name" value="RmlC-like"/>
</dbReference>
<comment type="similarity">
    <text evidence="5">Belongs to the dTDP-4-dehydrorhamnose 3,5-epimerase family.</text>
</comment>
<dbReference type="Proteomes" id="UP001597460">
    <property type="component" value="Unassembled WGS sequence"/>
</dbReference>
<evidence type="ECO:0000256" key="4">
    <source>
        <dbReference type="ARBA" id="ARBA00019595"/>
    </source>
</evidence>
<evidence type="ECO:0000313" key="6">
    <source>
        <dbReference type="EMBL" id="MFD2532484.1"/>
    </source>
</evidence>
<dbReference type="CDD" id="cd00438">
    <property type="entry name" value="cupin_RmlC"/>
    <property type="match status" value="1"/>
</dbReference>
<evidence type="ECO:0000313" key="7">
    <source>
        <dbReference type="Proteomes" id="UP001597460"/>
    </source>
</evidence>
<organism evidence="6 7">
    <name type="scientific">Gracilimonas halophila</name>
    <dbReference type="NCBI Taxonomy" id="1834464"/>
    <lineage>
        <taxon>Bacteria</taxon>
        <taxon>Pseudomonadati</taxon>
        <taxon>Balneolota</taxon>
        <taxon>Balneolia</taxon>
        <taxon>Balneolales</taxon>
        <taxon>Balneolaceae</taxon>
        <taxon>Gracilimonas</taxon>
    </lineage>
</organism>
<sequence length="181" mass="20930">MKISETRIPAVKIIEPRVFEDDRGYFFEAYRKSVLAEAGIEDEFIQDNVSKSYRNAIRGLHYQIQNPQAKLVQCLRGSILDVAVDLRQDSPSFGNYVAIKLSDVSKRMLYIPKGFAHGFSVLSDEAIVAYKCSDYYNAERERGVRWDDPIIRINWDVSRPILSEKDRKLPLFSSIKEEDLF</sequence>
<comment type="catalytic activity">
    <reaction evidence="1 5">
        <text>dTDP-4-dehydro-6-deoxy-alpha-D-glucose = dTDP-4-dehydro-beta-L-rhamnose</text>
        <dbReference type="Rhea" id="RHEA:16969"/>
        <dbReference type="ChEBI" id="CHEBI:57649"/>
        <dbReference type="ChEBI" id="CHEBI:62830"/>
        <dbReference type="EC" id="5.1.3.13"/>
    </reaction>
</comment>
<name>A0ABW5JIY1_9BACT</name>
<keyword evidence="7" id="KW-1185">Reference proteome</keyword>
<evidence type="ECO:0000256" key="1">
    <source>
        <dbReference type="ARBA" id="ARBA00001298"/>
    </source>
</evidence>
<comment type="pathway">
    <text evidence="5">Carbohydrate biosynthesis; dTDP-L-rhamnose biosynthesis.</text>
</comment>
<accession>A0ABW5JIY1</accession>
<dbReference type="InterPro" id="IPR011051">
    <property type="entry name" value="RmlC_Cupin_sf"/>
</dbReference>
<comment type="function">
    <text evidence="2 5">Catalyzes the epimerization of the C3' and C5'positions of dTDP-6-deoxy-D-xylo-4-hexulose, forming dTDP-6-deoxy-L-lyxo-4-hexulose.</text>
</comment>
<protein>
    <recommendedName>
        <fullName evidence="4 5">dTDP-4-dehydrorhamnose 3,5-epimerase</fullName>
        <ecNumber evidence="3 5">5.1.3.13</ecNumber>
    </recommendedName>
    <alternativeName>
        <fullName evidence="5">Thymidine diphospho-4-keto-rhamnose 3,5-epimerase</fullName>
    </alternativeName>
</protein>
<dbReference type="RefSeq" id="WP_390300980.1">
    <property type="nucleotide sequence ID" value="NZ_JBHULI010000024.1"/>
</dbReference>
<evidence type="ECO:0000256" key="5">
    <source>
        <dbReference type="RuleBase" id="RU364069"/>
    </source>
</evidence>
<dbReference type="InterPro" id="IPR014710">
    <property type="entry name" value="RmlC-like_jellyroll"/>
</dbReference>
<dbReference type="SUPFAM" id="SSF51182">
    <property type="entry name" value="RmlC-like cupins"/>
    <property type="match status" value="1"/>
</dbReference>
<dbReference type="Gene3D" id="2.60.120.10">
    <property type="entry name" value="Jelly Rolls"/>
    <property type="match status" value="1"/>
</dbReference>